<protein>
    <submittedName>
        <fullName evidence="1">Uncharacterized protein</fullName>
    </submittedName>
</protein>
<proteinExistence type="predicted"/>
<accession>A0A382RW59</accession>
<dbReference type="EMBL" id="UINC01124615">
    <property type="protein sequence ID" value="SVD01883.1"/>
    <property type="molecule type" value="Genomic_DNA"/>
</dbReference>
<name>A0A382RW59_9ZZZZ</name>
<gene>
    <name evidence="1" type="ORF">METZ01_LOCUS354737</name>
</gene>
<reference evidence="1" key="1">
    <citation type="submission" date="2018-05" db="EMBL/GenBank/DDBJ databases">
        <authorList>
            <person name="Lanie J.A."/>
            <person name="Ng W.-L."/>
            <person name="Kazmierczak K.M."/>
            <person name="Andrzejewski T.M."/>
            <person name="Davidsen T.M."/>
            <person name="Wayne K.J."/>
            <person name="Tettelin H."/>
            <person name="Glass J.I."/>
            <person name="Rusch D."/>
            <person name="Podicherti R."/>
            <person name="Tsui H.-C.T."/>
            <person name="Winkler M.E."/>
        </authorList>
    </citation>
    <scope>NUCLEOTIDE SEQUENCE</scope>
</reference>
<sequence length="77" mass="9075">MFCFYSYTVAYGQESGIKYEQTGFVEQIVEMIAEQMEDEEIDYTTLFDDLIYYIKNPLNLNLASAEDFEQLLFLTDL</sequence>
<evidence type="ECO:0000313" key="1">
    <source>
        <dbReference type="EMBL" id="SVD01883.1"/>
    </source>
</evidence>
<feature type="non-terminal residue" evidence="1">
    <location>
        <position position="77"/>
    </location>
</feature>
<organism evidence="1">
    <name type="scientific">marine metagenome</name>
    <dbReference type="NCBI Taxonomy" id="408172"/>
    <lineage>
        <taxon>unclassified sequences</taxon>
        <taxon>metagenomes</taxon>
        <taxon>ecological metagenomes</taxon>
    </lineage>
</organism>
<dbReference type="AlphaFoldDB" id="A0A382RW59"/>